<sequence length="209" mass="24135">MTVSASRSKHVKFGDEDSDEVTKVVETNPTGIEQVSDSSDSDDDEAPQEEGVASGISKVEEEIKQREEALRREKQILKEKRRKADAKFKEQQVARASSLPPDEEVPEELPEEFFDKLEQQELEKPIEQMPKHINFNDISDRQYTSEIKRQLEKKKQKTLKRLRANTVKKGSFNVTLLSQDSMSAMAPKRESSVMNSKDKWLRRKSIKRK</sequence>
<name>A0A7H9HXP2_9SACH</name>
<dbReference type="InterPro" id="IPR013268">
    <property type="entry name" value="UTP16"/>
</dbReference>
<proteinExistence type="predicted"/>
<feature type="region of interest" description="Disordered" evidence="1">
    <location>
        <begin position="78"/>
        <end position="141"/>
    </location>
</feature>
<feature type="compositionally biased region" description="Basic and acidic residues" evidence="1">
    <location>
        <begin position="113"/>
        <end position="130"/>
    </location>
</feature>
<dbReference type="Proteomes" id="UP000510647">
    <property type="component" value="Chromosome 7"/>
</dbReference>
<dbReference type="GO" id="GO:0006364">
    <property type="term" value="P:rRNA processing"/>
    <property type="evidence" value="ECO:0007669"/>
    <property type="project" value="InterPro"/>
</dbReference>
<dbReference type="EMBL" id="CP059273">
    <property type="protein sequence ID" value="QLQ81979.1"/>
    <property type="molecule type" value="Genomic_DNA"/>
</dbReference>
<feature type="compositionally biased region" description="Basic and acidic residues" evidence="1">
    <location>
        <begin position="12"/>
        <end position="23"/>
    </location>
</feature>
<organism evidence="2 3">
    <name type="scientific">Torulaspora globosa</name>
    <dbReference type="NCBI Taxonomy" id="48254"/>
    <lineage>
        <taxon>Eukaryota</taxon>
        <taxon>Fungi</taxon>
        <taxon>Dikarya</taxon>
        <taxon>Ascomycota</taxon>
        <taxon>Saccharomycotina</taxon>
        <taxon>Saccharomycetes</taxon>
        <taxon>Saccharomycetales</taxon>
        <taxon>Saccharomycetaceae</taxon>
        <taxon>Torulaspora</taxon>
    </lineage>
</organism>
<feature type="compositionally biased region" description="Basic residues" evidence="1">
    <location>
        <begin position="200"/>
        <end position="209"/>
    </location>
</feature>
<feature type="compositionally biased region" description="Acidic residues" evidence="1">
    <location>
        <begin position="39"/>
        <end position="48"/>
    </location>
</feature>
<feature type="region of interest" description="Disordered" evidence="1">
    <location>
        <begin position="1"/>
        <end position="61"/>
    </location>
</feature>
<evidence type="ECO:0000313" key="2">
    <source>
        <dbReference type="EMBL" id="QLQ81979.1"/>
    </source>
</evidence>
<dbReference type="OrthoDB" id="4096107at2759"/>
<feature type="compositionally biased region" description="Basic and acidic residues" evidence="1">
    <location>
        <begin position="187"/>
        <end position="199"/>
    </location>
</feature>
<keyword evidence="3" id="KW-1185">Reference proteome</keyword>
<evidence type="ECO:0000313" key="3">
    <source>
        <dbReference type="Proteomes" id="UP000510647"/>
    </source>
</evidence>
<dbReference type="Pfam" id="PF08297">
    <property type="entry name" value="U3_snoRNA_assoc"/>
    <property type="match status" value="1"/>
</dbReference>
<gene>
    <name evidence="2" type="ORF">HG537_0G02330</name>
</gene>
<feature type="compositionally biased region" description="Acidic residues" evidence="1">
    <location>
        <begin position="101"/>
        <end position="112"/>
    </location>
</feature>
<accession>A0A7H9HXP2</accession>
<dbReference type="AlphaFoldDB" id="A0A7H9HXP2"/>
<evidence type="ECO:0000256" key="1">
    <source>
        <dbReference type="SAM" id="MobiDB-lite"/>
    </source>
</evidence>
<protein>
    <submittedName>
        <fullName evidence="2">Uncharacterized protein</fullName>
    </submittedName>
</protein>
<feature type="region of interest" description="Disordered" evidence="1">
    <location>
        <begin position="181"/>
        <end position="209"/>
    </location>
</feature>
<feature type="compositionally biased region" description="Polar residues" evidence="1">
    <location>
        <begin position="25"/>
        <end position="35"/>
    </location>
</feature>
<reference evidence="2 3" key="1">
    <citation type="submission" date="2020-06" db="EMBL/GenBank/DDBJ databases">
        <title>The yeast mating-type switching endonuclease HO is a domesticated member of an unorthodox homing genetic element family.</title>
        <authorList>
            <person name="Coughlan A.Y."/>
            <person name="Lombardi L."/>
            <person name="Braun-Galleani S."/>
            <person name="Martos A.R."/>
            <person name="Galeote V."/>
            <person name="Bigey F."/>
            <person name="Dequin S."/>
            <person name="Byrne K.P."/>
            <person name="Wolfe K.H."/>
        </authorList>
    </citation>
    <scope>NUCLEOTIDE SEQUENCE [LARGE SCALE GENOMIC DNA]</scope>
    <source>
        <strain evidence="2 3">CBS2947</strain>
    </source>
</reference>
<dbReference type="GO" id="GO:0030515">
    <property type="term" value="F:snoRNA binding"/>
    <property type="evidence" value="ECO:0007669"/>
    <property type="project" value="InterPro"/>
</dbReference>